<dbReference type="InterPro" id="IPR036457">
    <property type="entry name" value="PPM-type-like_dom_sf"/>
</dbReference>
<dbReference type="GO" id="GO:0004722">
    <property type="term" value="F:protein serine/threonine phosphatase activity"/>
    <property type="evidence" value="ECO:0000318"/>
    <property type="project" value="GO_Central"/>
</dbReference>
<evidence type="ECO:0000259" key="2">
    <source>
        <dbReference type="PROSITE" id="PS51746"/>
    </source>
</evidence>
<dbReference type="PROSITE" id="PS51746">
    <property type="entry name" value="PPM_2"/>
    <property type="match status" value="1"/>
</dbReference>
<feature type="compositionally biased region" description="Low complexity" evidence="1">
    <location>
        <begin position="38"/>
        <end position="55"/>
    </location>
</feature>
<feature type="compositionally biased region" description="Low complexity" evidence="1">
    <location>
        <begin position="112"/>
        <end position="125"/>
    </location>
</feature>
<dbReference type="PANTHER" id="PTHR13832">
    <property type="entry name" value="PROTEIN PHOSPHATASE 2C"/>
    <property type="match status" value="1"/>
</dbReference>
<name>A0A6I8N7H4_ORNAN</name>
<dbReference type="SMART" id="SM00332">
    <property type="entry name" value="PP2Cc"/>
    <property type="match status" value="1"/>
</dbReference>
<feature type="compositionally biased region" description="Low complexity" evidence="1">
    <location>
        <begin position="1"/>
        <end position="15"/>
    </location>
</feature>
<feature type="compositionally biased region" description="Low complexity" evidence="1">
    <location>
        <begin position="132"/>
        <end position="144"/>
    </location>
</feature>
<dbReference type="InParanoid" id="A0A6I8N7H4"/>
<dbReference type="PANTHER" id="PTHR13832:SF233">
    <property type="entry name" value="PROTEIN PHOSPHATASE 1F"/>
    <property type="match status" value="1"/>
</dbReference>
<reference evidence="3" key="2">
    <citation type="submission" date="2025-09" db="UniProtKB">
        <authorList>
            <consortium name="Ensembl"/>
        </authorList>
    </citation>
    <scope>IDENTIFICATION</scope>
    <source>
        <strain evidence="3">Glennie</strain>
    </source>
</reference>
<evidence type="ECO:0000256" key="1">
    <source>
        <dbReference type="SAM" id="MobiDB-lite"/>
    </source>
</evidence>
<evidence type="ECO:0000313" key="3">
    <source>
        <dbReference type="Ensembl" id="ENSOANP00000036961.1"/>
    </source>
</evidence>
<dbReference type="SMART" id="SM00331">
    <property type="entry name" value="PP2C_SIG"/>
    <property type="match status" value="1"/>
</dbReference>
<feature type="compositionally biased region" description="Low complexity" evidence="1">
    <location>
        <begin position="166"/>
        <end position="183"/>
    </location>
</feature>
<dbReference type="GO" id="GO:0007165">
    <property type="term" value="P:signal transduction"/>
    <property type="evidence" value="ECO:0000318"/>
    <property type="project" value="GO_Central"/>
</dbReference>
<dbReference type="GO" id="GO:0005634">
    <property type="term" value="C:nucleus"/>
    <property type="evidence" value="ECO:0000318"/>
    <property type="project" value="GO_Central"/>
</dbReference>
<feature type="region of interest" description="Disordered" evidence="1">
    <location>
        <begin position="449"/>
        <end position="475"/>
    </location>
</feature>
<dbReference type="SUPFAM" id="SSF81606">
    <property type="entry name" value="PP2C-like"/>
    <property type="match status" value="1"/>
</dbReference>
<dbReference type="GO" id="GO:0051496">
    <property type="term" value="P:positive regulation of stress fiber assembly"/>
    <property type="evidence" value="ECO:0000318"/>
    <property type="project" value="GO_Central"/>
</dbReference>
<dbReference type="InterPro" id="IPR015655">
    <property type="entry name" value="PP2C"/>
</dbReference>
<proteinExistence type="predicted"/>
<dbReference type="Bgee" id="ENSOANG00000039399">
    <property type="expression patterns" value="Expressed in heart and 7 other cell types or tissues"/>
</dbReference>
<dbReference type="Proteomes" id="UP000002279">
    <property type="component" value="Unplaced"/>
</dbReference>
<accession>A0A6I8N7H4</accession>
<feature type="compositionally biased region" description="Pro residues" evidence="1">
    <location>
        <begin position="64"/>
        <end position="86"/>
    </location>
</feature>
<dbReference type="AlphaFoldDB" id="A0A6I8N7H4"/>
<dbReference type="Pfam" id="PF00481">
    <property type="entry name" value="PP2C"/>
    <property type="match status" value="1"/>
</dbReference>
<keyword evidence="4" id="KW-1185">Reference proteome</keyword>
<sequence>MFPAAPAPSARCPRPLGAQRGGDTQTCPLGRGRRDGRAGSAWAAAAGPGTRSLSVPRRHAPSRAPRPSPSPSPGDPPGTPPPPPTVPLSDPARLPVTQDGCPAKPQRSLLDPASRSAPPRANPALPSDPPGRRGSPPVPAAEAAGAGGGAPGRRVTRPLCPPPPVASAGGRPAAGPLPARPLGGVCRRWRARAPAAPMEDRHVTLPAFNRLFGFPDEPERAYFAVFDGTRGADAADFAAAQLHVHLARHPELGTDPARALRAAFRLTDDAFLRKAERESLRSGSTGVCALLAGPAVHVAWLGDSQAVLVQRGEALTLVEPHKPERQDEKERIEALGGFVSYVDCWRVNGTLAVSRAIGDASQKPYVSGEADSATRELSGSEDYLLLACDGFFDAVRPQEAAELVLRHLTASGGAEAGVAEALVSAAREGGSGDNITVLVVFLRDPRDVLAGGEPGDAPGVSPGPSPPGPPDGRGA</sequence>
<gene>
    <name evidence="3" type="primary">PPM1F</name>
</gene>
<protein>
    <recommendedName>
        <fullName evidence="2">PPM-type phosphatase domain-containing protein</fullName>
    </recommendedName>
</protein>
<organism evidence="3 4">
    <name type="scientific">Ornithorhynchus anatinus</name>
    <name type="common">Duckbill platypus</name>
    <dbReference type="NCBI Taxonomy" id="9258"/>
    <lineage>
        <taxon>Eukaryota</taxon>
        <taxon>Metazoa</taxon>
        <taxon>Chordata</taxon>
        <taxon>Craniata</taxon>
        <taxon>Vertebrata</taxon>
        <taxon>Euteleostomi</taxon>
        <taxon>Mammalia</taxon>
        <taxon>Monotremata</taxon>
        <taxon>Ornithorhynchidae</taxon>
        <taxon>Ornithorhynchus</taxon>
    </lineage>
</organism>
<feature type="domain" description="PPM-type phosphatase" evidence="2">
    <location>
        <begin position="185"/>
        <end position="442"/>
    </location>
</feature>
<dbReference type="CDD" id="cd00143">
    <property type="entry name" value="PP2Cc"/>
    <property type="match status" value="1"/>
</dbReference>
<reference evidence="3" key="1">
    <citation type="submission" date="2025-08" db="UniProtKB">
        <authorList>
            <consortium name="Ensembl"/>
        </authorList>
    </citation>
    <scope>IDENTIFICATION</scope>
    <source>
        <strain evidence="3">Glennie</strain>
    </source>
</reference>
<dbReference type="Ensembl" id="ENSOANT00000048612.1">
    <property type="protein sequence ID" value="ENSOANP00000036961.1"/>
    <property type="gene ID" value="ENSOANG00000039399.1"/>
</dbReference>
<dbReference type="GeneTree" id="ENSGT00940000158884"/>
<dbReference type="InterPro" id="IPR001932">
    <property type="entry name" value="PPM-type_phosphatase-like_dom"/>
</dbReference>
<feature type="compositionally biased region" description="Pro residues" evidence="1">
    <location>
        <begin position="461"/>
        <end position="475"/>
    </location>
</feature>
<dbReference type="GO" id="GO:0005829">
    <property type="term" value="C:cytosol"/>
    <property type="evidence" value="ECO:0000318"/>
    <property type="project" value="GO_Central"/>
</dbReference>
<feature type="region of interest" description="Disordered" evidence="1">
    <location>
        <begin position="1"/>
        <end position="183"/>
    </location>
</feature>
<evidence type="ECO:0000313" key="4">
    <source>
        <dbReference type="Proteomes" id="UP000002279"/>
    </source>
</evidence>
<dbReference type="Gene3D" id="3.60.40.10">
    <property type="entry name" value="PPM-type phosphatase domain"/>
    <property type="match status" value="1"/>
</dbReference>